<name>A0ABM7IKW3_9MYCO</name>
<evidence type="ECO:0000313" key="2">
    <source>
        <dbReference type="Proteomes" id="UP000465609"/>
    </source>
</evidence>
<protein>
    <submittedName>
        <fullName evidence="1">Uncharacterized protein</fullName>
    </submittedName>
</protein>
<evidence type="ECO:0000313" key="1">
    <source>
        <dbReference type="EMBL" id="BBX87370.1"/>
    </source>
</evidence>
<accession>A0ABM7IKW3</accession>
<proteinExistence type="predicted"/>
<dbReference type="EMBL" id="AP022577">
    <property type="protein sequence ID" value="BBX87370.1"/>
    <property type="molecule type" value="Genomic_DNA"/>
</dbReference>
<reference evidence="1 2" key="1">
    <citation type="journal article" date="2019" name="Emerg. Microbes Infect.">
        <title>Comprehensive subspecies identification of 175 nontuberculous mycobacteria species based on 7547 genomic profiles.</title>
        <authorList>
            <person name="Matsumoto Y."/>
            <person name="Kinjo T."/>
            <person name="Motooka D."/>
            <person name="Nabeya D."/>
            <person name="Jung N."/>
            <person name="Uechi K."/>
            <person name="Horii T."/>
            <person name="Iida T."/>
            <person name="Fujita J."/>
            <person name="Nakamura S."/>
        </authorList>
    </citation>
    <scope>NUCLEOTIDE SEQUENCE [LARGE SCALE GENOMIC DNA]</scope>
    <source>
        <strain evidence="1 2">JCM 15296</strain>
    </source>
</reference>
<sequence>MAEESCQVRWTRFYVADANRLGAVPRRQVASIKVVYESDLISGTGVS</sequence>
<gene>
    <name evidence="1" type="ORF">MAUB_52430</name>
</gene>
<organism evidence="1 2">
    <name type="scientific">Mycolicibacterium aubagnense</name>
    <dbReference type="NCBI Taxonomy" id="319707"/>
    <lineage>
        <taxon>Bacteria</taxon>
        <taxon>Bacillati</taxon>
        <taxon>Actinomycetota</taxon>
        <taxon>Actinomycetes</taxon>
        <taxon>Mycobacteriales</taxon>
        <taxon>Mycobacteriaceae</taxon>
        <taxon>Mycolicibacterium</taxon>
    </lineage>
</organism>
<keyword evidence="2" id="KW-1185">Reference proteome</keyword>
<dbReference type="Proteomes" id="UP000465609">
    <property type="component" value="Chromosome"/>
</dbReference>